<dbReference type="InterPro" id="IPR051259">
    <property type="entry name" value="rRNA_Methyltransferase"/>
</dbReference>
<comment type="caution">
    <text evidence="5">The sequence shown here is derived from an EMBL/GenBank/DDBJ whole genome shotgun (WGS) entry which is preliminary data.</text>
</comment>
<proteinExistence type="predicted"/>
<dbReference type="GO" id="GO:0008173">
    <property type="term" value="F:RNA methyltransferase activity"/>
    <property type="evidence" value="ECO:0007669"/>
    <property type="project" value="InterPro"/>
</dbReference>
<keyword evidence="2" id="KW-0808">Transferase</keyword>
<dbReference type="Proteomes" id="UP000886611">
    <property type="component" value="Unassembled WGS sequence"/>
</dbReference>
<dbReference type="GO" id="GO:0003723">
    <property type="term" value="F:RNA binding"/>
    <property type="evidence" value="ECO:0007669"/>
    <property type="project" value="InterPro"/>
</dbReference>
<reference evidence="5 6" key="1">
    <citation type="journal article" date="2021" name="Cell">
        <title>Tracing the genetic footprints of vertebrate landing in non-teleost ray-finned fishes.</title>
        <authorList>
            <person name="Bi X."/>
            <person name="Wang K."/>
            <person name="Yang L."/>
            <person name="Pan H."/>
            <person name="Jiang H."/>
            <person name="Wei Q."/>
            <person name="Fang M."/>
            <person name="Yu H."/>
            <person name="Zhu C."/>
            <person name="Cai Y."/>
            <person name="He Y."/>
            <person name="Gan X."/>
            <person name="Zeng H."/>
            <person name="Yu D."/>
            <person name="Zhu Y."/>
            <person name="Jiang H."/>
            <person name="Qiu Q."/>
            <person name="Yang H."/>
            <person name="Zhang Y.E."/>
            <person name="Wang W."/>
            <person name="Zhu M."/>
            <person name="He S."/>
            <person name="Zhang G."/>
        </authorList>
    </citation>
    <scope>NUCLEOTIDE SEQUENCE [LARGE SCALE GENOMIC DNA]</scope>
    <source>
        <strain evidence="5">Bchr_013</strain>
    </source>
</reference>
<feature type="region of interest" description="Disordered" evidence="3">
    <location>
        <begin position="150"/>
        <end position="187"/>
    </location>
</feature>
<dbReference type="PANTHER" id="PTHR43191:SF2">
    <property type="entry name" value="RRNA METHYLTRANSFERASE 3, MITOCHONDRIAL"/>
    <property type="match status" value="1"/>
</dbReference>
<evidence type="ECO:0000256" key="3">
    <source>
        <dbReference type="SAM" id="MobiDB-lite"/>
    </source>
</evidence>
<dbReference type="Pfam" id="PF00588">
    <property type="entry name" value="SpoU_methylase"/>
    <property type="match status" value="1"/>
</dbReference>
<evidence type="ECO:0000259" key="4">
    <source>
        <dbReference type="Pfam" id="PF00588"/>
    </source>
</evidence>
<feature type="domain" description="tRNA/rRNA methyltransferase SpoU type" evidence="4">
    <location>
        <begin position="71"/>
        <end position="255"/>
    </location>
</feature>
<dbReference type="PANTHER" id="PTHR43191">
    <property type="entry name" value="RRNA METHYLTRANSFERASE 3"/>
    <property type="match status" value="1"/>
</dbReference>
<accession>A0A8X8BMG8</accession>
<feature type="non-terminal residue" evidence="5">
    <location>
        <position position="278"/>
    </location>
</feature>
<feature type="non-terminal residue" evidence="5">
    <location>
        <position position="1"/>
    </location>
</feature>
<dbReference type="CDD" id="cd18106">
    <property type="entry name" value="SpoU-like_RNMTL1"/>
    <property type="match status" value="1"/>
</dbReference>
<dbReference type="SUPFAM" id="SSF75217">
    <property type="entry name" value="alpha/beta knot"/>
    <property type="match status" value="1"/>
</dbReference>
<keyword evidence="1 5" id="KW-0489">Methyltransferase</keyword>
<dbReference type="InterPro" id="IPR029028">
    <property type="entry name" value="Alpha/beta_knot_MTases"/>
</dbReference>
<dbReference type="InterPro" id="IPR001537">
    <property type="entry name" value="SpoU_MeTrfase"/>
</dbReference>
<evidence type="ECO:0000256" key="1">
    <source>
        <dbReference type="ARBA" id="ARBA00022603"/>
    </source>
</evidence>
<dbReference type="AlphaFoldDB" id="A0A8X8BMG8"/>
<sequence length="278" mass="31033">MLNTLFFSTVDQLKEFPQEKLKRANLIKVKFEDIRTWSDLVTPQGFMAIFSKPDHSKMTYPSMKLKHAFPLSLICDNIRDPGNLGTILRSAAGAGGSKVLLTKGCVDVWEPKVLRAAMGAHFRIPVIANLAWEEIPNYLPSTITVHVADSCSRPPESQPQPRKATLSKQKMHYEEDEDSDSDSDMDRFTLPDVEAQLYHENWANGECAVVIGGETHGLSLEALQLSETTRGRRLIIPMVPGMDSLNSAVAASILIFEGKRQHNLKAKQEELKPHCQLP</sequence>
<dbReference type="InterPro" id="IPR029026">
    <property type="entry name" value="tRNA_m1G_MTases_N"/>
</dbReference>
<name>A0A8X8BMG8_POLSE</name>
<evidence type="ECO:0000256" key="2">
    <source>
        <dbReference type="ARBA" id="ARBA00022679"/>
    </source>
</evidence>
<keyword evidence="6" id="KW-1185">Reference proteome</keyword>
<feature type="compositionally biased region" description="Acidic residues" evidence="3">
    <location>
        <begin position="174"/>
        <end position="183"/>
    </location>
</feature>
<dbReference type="GO" id="GO:0006396">
    <property type="term" value="P:RNA processing"/>
    <property type="evidence" value="ECO:0007669"/>
    <property type="project" value="InterPro"/>
</dbReference>
<protein>
    <submittedName>
        <fullName evidence="5">MRM3 methyltransferase</fullName>
    </submittedName>
</protein>
<evidence type="ECO:0000313" key="5">
    <source>
        <dbReference type="EMBL" id="KAG2459466.1"/>
    </source>
</evidence>
<organism evidence="5 6">
    <name type="scientific">Polypterus senegalus</name>
    <name type="common">Senegal bichir</name>
    <dbReference type="NCBI Taxonomy" id="55291"/>
    <lineage>
        <taxon>Eukaryota</taxon>
        <taxon>Metazoa</taxon>
        <taxon>Chordata</taxon>
        <taxon>Craniata</taxon>
        <taxon>Vertebrata</taxon>
        <taxon>Euteleostomi</taxon>
        <taxon>Actinopterygii</taxon>
        <taxon>Polypteriformes</taxon>
        <taxon>Polypteridae</taxon>
        <taxon>Polypterus</taxon>
    </lineage>
</organism>
<dbReference type="EMBL" id="JAATIS010005477">
    <property type="protein sequence ID" value="KAG2459466.1"/>
    <property type="molecule type" value="Genomic_DNA"/>
</dbReference>
<dbReference type="Gene3D" id="3.40.1280.10">
    <property type="match status" value="1"/>
</dbReference>
<gene>
    <name evidence="5" type="primary">Mrm3</name>
    <name evidence="5" type="ORF">GTO96_0019723</name>
</gene>
<dbReference type="GO" id="GO:0032259">
    <property type="term" value="P:methylation"/>
    <property type="evidence" value="ECO:0007669"/>
    <property type="project" value="UniProtKB-KW"/>
</dbReference>
<evidence type="ECO:0000313" key="6">
    <source>
        <dbReference type="Proteomes" id="UP000886611"/>
    </source>
</evidence>